<dbReference type="GO" id="GO:0046872">
    <property type="term" value="F:metal ion binding"/>
    <property type="evidence" value="ECO:0007669"/>
    <property type="project" value="UniProtKB-UniRule"/>
</dbReference>
<dbReference type="PANTHER" id="PTHR34405:SF3">
    <property type="entry name" value="CRISPR-ASSOCIATED ENDORIBONUCLEASE CAS2 3"/>
    <property type="match status" value="1"/>
</dbReference>
<dbReference type="InterPro" id="IPR021127">
    <property type="entry name" value="CRISPR_associated_Cas2"/>
</dbReference>
<feature type="binding site" evidence="9">
    <location>
        <position position="8"/>
    </location>
    <ligand>
        <name>Mg(2+)</name>
        <dbReference type="ChEBI" id="CHEBI:18420"/>
        <note>catalytic</note>
    </ligand>
</feature>
<keyword evidence="8 9" id="KW-0051">Antiviral defense</keyword>
<comment type="function">
    <text evidence="9">CRISPR (clustered regularly interspaced short palindromic repeat), is an adaptive immune system that provides protection against mobile genetic elements (viruses, transposable elements and conjugative plasmids). CRISPR clusters contain sequences complementary to antecedent mobile elements and target invading nucleic acids. CRISPR clusters are transcribed and processed into CRISPR RNA (crRNA). Functions as a ssRNA-specific endoribonuclease. Involved in the integration of spacer DNA into the CRISPR cassette.</text>
</comment>
<keyword evidence="3 9" id="KW-0540">Nuclease</keyword>
<comment type="similarity">
    <text evidence="2 9">Belongs to the CRISPR-associated endoribonuclease Cas2 protein family.</text>
</comment>
<dbReference type="HAMAP" id="MF_01471">
    <property type="entry name" value="Cas2"/>
    <property type="match status" value="1"/>
</dbReference>
<dbReference type="KEGG" id="deo:CAY53_10295"/>
<evidence type="ECO:0000256" key="5">
    <source>
        <dbReference type="ARBA" id="ARBA00022759"/>
    </source>
</evidence>
<evidence type="ECO:0000256" key="8">
    <source>
        <dbReference type="ARBA" id="ARBA00023118"/>
    </source>
</evidence>
<sequence length="91" mass="10798">MRIIVAYDIVRNRRRTKMHRFLRELGLNTQKSVFECEVSPEELEALRRFARTGLNLGEDRLNIYHLCRHCAEQAEVQGLGIKVVQLHYQIF</sequence>
<dbReference type="PANTHER" id="PTHR34405">
    <property type="entry name" value="CRISPR-ASSOCIATED ENDORIBONUCLEASE CAS2"/>
    <property type="match status" value="1"/>
</dbReference>
<evidence type="ECO:0000256" key="3">
    <source>
        <dbReference type="ARBA" id="ARBA00022722"/>
    </source>
</evidence>
<name>A0A2L1GQA2_9BACT</name>
<keyword evidence="5 9" id="KW-0255">Endonuclease</keyword>
<proteinExistence type="inferred from homology"/>
<evidence type="ECO:0000256" key="1">
    <source>
        <dbReference type="ARBA" id="ARBA00001946"/>
    </source>
</evidence>
<gene>
    <name evidence="9" type="primary">cas2</name>
    <name evidence="10" type="ORF">CAY53_10295</name>
</gene>
<keyword evidence="4 9" id="KW-0479">Metal-binding</keyword>
<dbReference type="Pfam" id="PF09827">
    <property type="entry name" value="CRISPR_Cas2"/>
    <property type="match status" value="1"/>
</dbReference>
<dbReference type="EC" id="3.1.-.-" evidence="9"/>
<accession>A0A2L1GQA2</accession>
<evidence type="ECO:0000256" key="9">
    <source>
        <dbReference type="HAMAP-Rule" id="MF_01471"/>
    </source>
</evidence>
<dbReference type="EMBL" id="CP021255">
    <property type="protein sequence ID" value="AVD71804.1"/>
    <property type="molecule type" value="Genomic_DNA"/>
</dbReference>
<dbReference type="NCBIfam" id="TIGR01573">
    <property type="entry name" value="cas2"/>
    <property type="match status" value="1"/>
</dbReference>
<comment type="subunit">
    <text evidence="9">Homodimer, forms a heterotetramer with a Cas1 homodimer.</text>
</comment>
<dbReference type="Proteomes" id="UP000239867">
    <property type="component" value="Chromosome"/>
</dbReference>
<evidence type="ECO:0000256" key="4">
    <source>
        <dbReference type="ARBA" id="ARBA00022723"/>
    </source>
</evidence>
<dbReference type="RefSeq" id="WP_017866601.1">
    <property type="nucleotide sequence ID" value="NZ_CP021255.1"/>
</dbReference>
<evidence type="ECO:0000256" key="6">
    <source>
        <dbReference type="ARBA" id="ARBA00022801"/>
    </source>
</evidence>
<dbReference type="GO" id="GO:0051607">
    <property type="term" value="P:defense response to virus"/>
    <property type="evidence" value="ECO:0007669"/>
    <property type="project" value="UniProtKB-UniRule"/>
</dbReference>
<protein>
    <recommendedName>
        <fullName evidence="9">CRISPR-associated endoribonuclease Cas2</fullName>
        <ecNumber evidence="9">3.1.-.-</ecNumber>
    </recommendedName>
</protein>
<keyword evidence="11" id="KW-1185">Reference proteome</keyword>
<dbReference type="CDD" id="cd09725">
    <property type="entry name" value="Cas2_I_II_III"/>
    <property type="match status" value="1"/>
</dbReference>
<evidence type="ECO:0000313" key="11">
    <source>
        <dbReference type="Proteomes" id="UP000239867"/>
    </source>
</evidence>
<keyword evidence="7 9" id="KW-0460">Magnesium</keyword>
<organism evidence="10 11">
    <name type="scientific">Desulfobulbus oralis</name>
    <dbReference type="NCBI Taxonomy" id="1986146"/>
    <lineage>
        <taxon>Bacteria</taxon>
        <taxon>Pseudomonadati</taxon>
        <taxon>Thermodesulfobacteriota</taxon>
        <taxon>Desulfobulbia</taxon>
        <taxon>Desulfobulbales</taxon>
        <taxon>Desulfobulbaceae</taxon>
        <taxon>Desulfobulbus</taxon>
    </lineage>
</organism>
<dbReference type="OrthoDB" id="9798176at2"/>
<reference evidence="10 11" key="1">
    <citation type="journal article" date="2018" name="MBio">
        <title>Insights into the evolution of host association through the isolation and characterization of a novel human periodontal pathobiont, Desulfobulbus oralis.</title>
        <authorList>
            <person name="Cross K.L."/>
            <person name="Chirania P."/>
            <person name="Xiong W."/>
            <person name="Beall C.J."/>
            <person name="Elkins J.G."/>
            <person name="Giannone R.J."/>
            <person name="Griffen A.L."/>
            <person name="Guss A.M."/>
            <person name="Hettich R.L."/>
            <person name="Joshi S.S."/>
            <person name="Mokrzan E.M."/>
            <person name="Martin R.K."/>
            <person name="Zhulin I.B."/>
            <person name="Leys E.J."/>
            <person name="Podar M."/>
        </authorList>
    </citation>
    <scope>NUCLEOTIDE SEQUENCE [LARGE SCALE GENOMIC DNA]</scope>
    <source>
        <strain evidence="10 11">ORNL</strain>
    </source>
</reference>
<dbReference type="GO" id="GO:0004521">
    <property type="term" value="F:RNA endonuclease activity"/>
    <property type="evidence" value="ECO:0007669"/>
    <property type="project" value="InterPro"/>
</dbReference>
<evidence type="ECO:0000313" key="10">
    <source>
        <dbReference type="EMBL" id="AVD71804.1"/>
    </source>
</evidence>
<keyword evidence="6 9" id="KW-0378">Hydrolase</keyword>
<evidence type="ECO:0000256" key="7">
    <source>
        <dbReference type="ARBA" id="ARBA00022842"/>
    </source>
</evidence>
<dbReference type="Gene3D" id="3.30.70.240">
    <property type="match status" value="1"/>
</dbReference>
<dbReference type="AlphaFoldDB" id="A0A2L1GQA2"/>
<dbReference type="GO" id="GO:0043571">
    <property type="term" value="P:maintenance of CRISPR repeat elements"/>
    <property type="evidence" value="ECO:0007669"/>
    <property type="project" value="UniProtKB-UniRule"/>
</dbReference>
<evidence type="ECO:0000256" key="2">
    <source>
        <dbReference type="ARBA" id="ARBA00009959"/>
    </source>
</evidence>
<comment type="cofactor">
    <cofactor evidence="1 9">
        <name>Mg(2+)</name>
        <dbReference type="ChEBI" id="CHEBI:18420"/>
    </cofactor>
</comment>
<dbReference type="GO" id="GO:0016787">
    <property type="term" value="F:hydrolase activity"/>
    <property type="evidence" value="ECO:0007669"/>
    <property type="project" value="UniProtKB-KW"/>
</dbReference>
<dbReference type="SUPFAM" id="SSF143430">
    <property type="entry name" value="TTP0101/SSO1404-like"/>
    <property type="match status" value="1"/>
</dbReference>
<dbReference type="InterPro" id="IPR019199">
    <property type="entry name" value="Virulence_VapD/CRISPR_Cas2"/>
</dbReference>